<dbReference type="EMBL" id="CH445342">
    <property type="protein sequence ID" value="EAT81630.1"/>
    <property type="molecule type" value="Genomic_DNA"/>
</dbReference>
<reference evidence="3" key="1">
    <citation type="journal article" date="2007" name="Plant Cell">
        <title>Dothideomycete-plant interactions illuminated by genome sequencing and EST analysis of the wheat pathogen Stagonospora nodorum.</title>
        <authorList>
            <person name="Hane J.K."/>
            <person name="Lowe R.G."/>
            <person name="Solomon P.S."/>
            <person name="Tan K.C."/>
            <person name="Schoch C.L."/>
            <person name="Spatafora J.W."/>
            <person name="Crous P.W."/>
            <person name="Kodira C."/>
            <person name="Birren B.W."/>
            <person name="Galagan J.E."/>
            <person name="Torriani S.F."/>
            <person name="McDonald B.A."/>
            <person name="Oliver R.P."/>
        </authorList>
    </citation>
    <scope>NUCLEOTIDE SEQUENCE [LARGE SCALE GENOMIC DNA]</scope>
    <source>
        <strain evidence="3">SN15 / ATCC MYA-4574 / FGSC 10173</strain>
    </source>
</reference>
<feature type="compositionally biased region" description="Basic and acidic residues" evidence="1">
    <location>
        <begin position="20"/>
        <end position="34"/>
    </location>
</feature>
<accession>Q0UAT3</accession>
<dbReference type="AlphaFoldDB" id="Q0UAT3"/>
<name>Q0UAT3_PHANO</name>
<evidence type="ECO:0000256" key="1">
    <source>
        <dbReference type="SAM" id="MobiDB-lite"/>
    </source>
</evidence>
<organism evidence="2 3">
    <name type="scientific">Phaeosphaeria nodorum (strain SN15 / ATCC MYA-4574 / FGSC 10173)</name>
    <name type="common">Glume blotch fungus</name>
    <name type="synonym">Parastagonospora nodorum</name>
    <dbReference type="NCBI Taxonomy" id="321614"/>
    <lineage>
        <taxon>Eukaryota</taxon>
        <taxon>Fungi</taxon>
        <taxon>Dikarya</taxon>
        <taxon>Ascomycota</taxon>
        <taxon>Pezizomycotina</taxon>
        <taxon>Dothideomycetes</taxon>
        <taxon>Pleosporomycetidae</taxon>
        <taxon>Pleosporales</taxon>
        <taxon>Pleosporineae</taxon>
        <taxon>Phaeosphaeriaceae</taxon>
        <taxon>Parastagonospora</taxon>
    </lineage>
</organism>
<protein>
    <submittedName>
        <fullName evidence="2">Uncharacterized protein</fullName>
    </submittedName>
</protein>
<evidence type="ECO:0000313" key="3">
    <source>
        <dbReference type="Proteomes" id="UP000001055"/>
    </source>
</evidence>
<dbReference type="VEuPathDB" id="FungiDB:JI435_111310"/>
<dbReference type="RefSeq" id="XP_001801380.1">
    <property type="nucleotide sequence ID" value="XM_001801328.1"/>
</dbReference>
<evidence type="ECO:0000313" key="2">
    <source>
        <dbReference type="EMBL" id="EAT81630.1"/>
    </source>
</evidence>
<dbReference type="GeneID" id="5978288"/>
<sequence>MAGAATVMSGTLHPSPGHHRLQDSRCSPHPDIHSRPLLHRQRKTCTAALHPPAAAETPRALVPAKTVVPGRAFLAYNVYASTRTESDRRPSQSTVRKTVSTELEHVKTVAVGALRRMTAHHHSLTTTTTAVSAQWELVLDRR</sequence>
<dbReference type="HOGENOM" id="CLU_1816486_0_0_1"/>
<feature type="region of interest" description="Disordered" evidence="1">
    <location>
        <begin position="1"/>
        <end position="36"/>
    </location>
</feature>
<dbReference type="InParanoid" id="Q0UAT3"/>
<dbReference type="KEGG" id="pno:SNOG_11131"/>
<dbReference type="Proteomes" id="UP000001055">
    <property type="component" value="Unassembled WGS sequence"/>
</dbReference>
<gene>
    <name evidence="2" type="ORF">SNOG_11131</name>
</gene>
<proteinExistence type="predicted"/>